<dbReference type="InterPro" id="IPR009072">
    <property type="entry name" value="Histone-fold"/>
</dbReference>
<dbReference type="OMA" id="NTYRRKV"/>
<evidence type="ECO:0000256" key="2">
    <source>
        <dbReference type="ARBA" id="ARBA00022705"/>
    </source>
</evidence>
<comment type="caution">
    <text evidence="8">The sequence shown here is derived from an EMBL/GenBank/DDBJ whole genome shotgun (WGS) entry which is preliminary data.</text>
</comment>
<feature type="compositionally biased region" description="Acidic residues" evidence="6">
    <location>
        <begin position="162"/>
        <end position="208"/>
    </location>
</feature>
<name>A0A642UM30_DIURU</name>
<accession>A0A642UM30</accession>
<dbReference type="OrthoDB" id="1707486at2759"/>
<keyword evidence="2" id="KW-0235">DNA replication</keyword>
<dbReference type="PANTHER" id="PTHR46172">
    <property type="entry name" value="DNA POLYMERASE EPSILON SUBUNIT 3"/>
    <property type="match status" value="1"/>
</dbReference>
<feature type="region of interest" description="Disordered" evidence="6">
    <location>
        <begin position="114"/>
        <end position="236"/>
    </location>
</feature>
<proteinExistence type="predicted"/>
<evidence type="ECO:0000256" key="3">
    <source>
        <dbReference type="ARBA" id="ARBA00023242"/>
    </source>
</evidence>
<feature type="domain" description="Transcription factor CBF/NF-Y/archaeal histone" evidence="7">
    <location>
        <begin position="29"/>
        <end position="90"/>
    </location>
</feature>
<protein>
    <recommendedName>
        <fullName evidence="4">DNA polymerase epsilon subunit D</fullName>
    </recommendedName>
    <alternativeName>
        <fullName evidence="5">DNA polymerase II subunit D</fullName>
    </alternativeName>
</protein>
<comment type="subcellular location">
    <subcellularLocation>
        <location evidence="1">Nucleus</location>
    </subcellularLocation>
</comment>
<evidence type="ECO:0000313" key="8">
    <source>
        <dbReference type="EMBL" id="KAA8901416.1"/>
    </source>
</evidence>
<dbReference type="PANTHER" id="PTHR46172:SF1">
    <property type="entry name" value="DNA POLYMERASE EPSILON SUBUNIT 3"/>
    <property type="match status" value="1"/>
</dbReference>
<evidence type="ECO:0000256" key="5">
    <source>
        <dbReference type="ARBA" id="ARBA00042096"/>
    </source>
</evidence>
<dbReference type="Pfam" id="PF00808">
    <property type="entry name" value="CBFD_NFYB_HMF"/>
    <property type="match status" value="1"/>
</dbReference>
<dbReference type="GO" id="GO:0006974">
    <property type="term" value="P:DNA damage response"/>
    <property type="evidence" value="ECO:0007669"/>
    <property type="project" value="TreeGrafter"/>
</dbReference>
<dbReference type="GO" id="GO:0046982">
    <property type="term" value="F:protein heterodimerization activity"/>
    <property type="evidence" value="ECO:0007669"/>
    <property type="project" value="InterPro"/>
</dbReference>
<dbReference type="GO" id="GO:0008623">
    <property type="term" value="C:CHRAC"/>
    <property type="evidence" value="ECO:0007669"/>
    <property type="project" value="TreeGrafter"/>
</dbReference>
<gene>
    <name evidence="8" type="ORF">DIURU_003268</name>
</gene>
<keyword evidence="3" id="KW-0539">Nucleus</keyword>
<dbReference type="Proteomes" id="UP000449547">
    <property type="component" value="Unassembled WGS sequence"/>
</dbReference>
<dbReference type="GeneID" id="54781919"/>
<evidence type="ECO:0000259" key="7">
    <source>
        <dbReference type="Pfam" id="PF00808"/>
    </source>
</evidence>
<dbReference type="RefSeq" id="XP_034011941.1">
    <property type="nucleotide sequence ID" value="XM_034156011.1"/>
</dbReference>
<dbReference type="GO" id="GO:0008622">
    <property type="term" value="C:epsilon DNA polymerase complex"/>
    <property type="evidence" value="ECO:0007669"/>
    <property type="project" value="TreeGrafter"/>
</dbReference>
<evidence type="ECO:0000256" key="4">
    <source>
        <dbReference type="ARBA" id="ARBA00039775"/>
    </source>
</evidence>
<sequence length="236" mass="26049">MPPKGWRKNGEAVNPPHVRQEPTSIDEILFPKGTVQKLAKSAMPEDAMLAKDSLTAIQRSATVFVSHLLFQAREISKSQDRKNVSEDDILRGLEKAGLSQFVPDIEFRTAAWDEKRRQKKAGAPSAVSAPQATTETTEVNTEANGTKKIKTESGAVARETASTDDEDDVDANDDEDDDMEVDEEVKEEDNEVVEIDDDEEEEEEEEEEVKVKPSDVEVVADLGSAEVIDSDTSDDE</sequence>
<dbReference type="VEuPathDB" id="FungiDB:DIURU_003268"/>
<dbReference type="GO" id="GO:0006272">
    <property type="term" value="P:leading strand elongation"/>
    <property type="evidence" value="ECO:0007669"/>
    <property type="project" value="TreeGrafter"/>
</dbReference>
<reference evidence="8 9" key="1">
    <citation type="submission" date="2019-07" db="EMBL/GenBank/DDBJ databases">
        <title>Genome assembly of two rare yeast pathogens: Diutina rugosa and Trichomonascus ciferrii.</title>
        <authorList>
            <person name="Mixao V."/>
            <person name="Saus E."/>
            <person name="Hansen A."/>
            <person name="Lass-Flor C."/>
            <person name="Gabaldon T."/>
        </authorList>
    </citation>
    <scope>NUCLEOTIDE SEQUENCE [LARGE SCALE GENOMIC DNA]</scope>
    <source>
        <strain evidence="8 9">CBS 613</strain>
    </source>
</reference>
<organism evidence="8 9">
    <name type="scientific">Diutina rugosa</name>
    <name type="common">Yeast</name>
    <name type="synonym">Candida rugosa</name>
    <dbReference type="NCBI Taxonomy" id="5481"/>
    <lineage>
        <taxon>Eukaryota</taxon>
        <taxon>Fungi</taxon>
        <taxon>Dikarya</taxon>
        <taxon>Ascomycota</taxon>
        <taxon>Saccharomycotina</taxon>
        <taxon>Pichiomycetes</taxon>
        <taxon>Debaryomycetaceae</taxon>
        <taxon>Diutina</taxon>
    </lineage>
</organism>
<dbReference type="AlphaFoldDB" id="A0A642UM30"/>
<keyword evidence="9" id="KW-1185">Reference proteome</keyword>
<dbReference type="InterPro" id="IPR051377">
    <property type="entry name" value="DNA_Pol-Epsilon_Subunit"/>
</dbReference>
<dbReference type="Gene3D" id="1.10.20.10">
    <property type="entry name" value="Histone, subunit A"/>
    <property type="match status" value="1"/>
</dbReference>
<dbReference type="EMBL" id="SWFT01000103">
    <property type="protein sequence ID" value="KAA8901416.1"/>
    <property type="molecule type" value="Genomic_DNA"/>
</dbReference>
<dbReference type="CDD" id="cd22928">
    <property type="entry name" value="HFD_POLE3_DPB4"/>
    <property type="match status" value="1"/>
</dbReference>
<feature type="compositionally biased region" description="Low complexity" evidence="6">
    <location>
        <begin position="132"/>
        <end position="146"/>
    </location>
</feature>
<dbReference type="GO" id="GO:0031507">
    <property type="term" value="P:heterochromatin formation"/>
    <property type="evidence" value="ECO:0007669"/>
    <property type="project" value="TreeGrafter"/>
</dbReference>
<dbReference type="InterPro" id="IPR003958">
    <property type="entry name" value="CBFA_NFYB_domain"/>
</dbReference>
<dbReference type="GO" id="GO:0031490">
    <property type="term" value="F:chromatin DNA binding"/>
    <property type="evidence" value="ECO:0007669"/>
    <property type="project" value="TreeGrafter"/>
</dbReference>
<evidence type="ECO:0000256" key="6">
    <source>
        <dbReference type="SAM" id="MobiDB-lite"/>
    </source>
</evidence>
<evidence type="ECO:0000313" key="9">
    <source>
        <dbReference type="Proteomes" id="UP000449547"/>
    </source>
</evidence>
<evidence type="ECO:0000256" key="1">
    <source>
        <dbReference type="ARBA" id="ARBA00004123"/>
    </source>
</evidence>
<feature type="region of interest" description="Disordered" evidence="6">
    <location>
        <begin position="1"/>
        <end position="26"/>
    </location>
</feature>
<dbReference type="SUPFAM" id="SSF47113">
    <property type="entry name" value="Histone-fold"/>
    <property type="match status" value="1"/>
</dbReference>